<evidence type="ECO:0000313" key="2">
    <source>
        <dbReference type="EMBL" id="SEM81661.1"/>
    </source>
</evidence>
<organism evidence="2 3">
    <name type="scientific">Syntrophus gentianae</name>
    <dbReference type="NCBI Taxonomy" id="43775"/>
    <lineage>
        <taxon>Bacteria</taxon>
        <taxon>Pseudomonadati</taxon>
        <taxon>Thermodesulfobacteriota</taxon>
        <taxon>Syntrophia</taxon>
        <taxon>Syntrophales</taxon>
        <taxon>Syntrophaceae</taxon>
        <taxon>Syntrophus</taxon>
    </lineage>
</organism>
<gene>
    <name evidence="2" type="ORF">SAMN04489760_1533</name>
</gene>
<feature type="transmembrane region" description="Helical" evidence="1">
    <location>
        <begin position="126"/>
        <end position="153"/>
    </location>
</feature>
<feature type="transmembrane region" description="Helical" evidence="1">
    <location>
        <begin position="422"/>
        <end position="445"/>
    </location>
</feature>
<feature type="transmembrane region" description="Helical" evidence="1">
    <location>
        <begin position="36"/>
        <end position="56"/>
    </location>
</feature>
<dbReference type="InterPro" id="IPR031566">
    <property type="entry name" value="CitMHS_2"/>
</dbReference>
<keyword evidence="1" id="KW-0812">Transmembrane</keyword>
<evidence type="ECO:0000313" key="3">
    <source>
        <dbReference type="Proteomes" id="UP000198744"/>
    </source>
</evidence>
<proteinExistence type="predicted"/>
<dbReference type="AlphaFoldDB" id="A0A1H8BFF0"/>
<accession>A0A1H8BFF0</accession>
<feature type="transmembrane region" description="Helical" evidence="1">
    <location>
        <begin position="330"/>
        <end position="349"/>
    </location>
</feature>
<keyword evidence="1" id="KW-1133">Transmembrane helix</keyword>
<feature type="transmembrane region" description="Helical" evidence="1">
    <location>
        <begin position="383"/>
        <end position="402"/>
    </location>
</feature>
<protein>
    <submittedName>
        <fullName evidence="2">Na+/H+ antiporter NhaD</fullName>
    </submittedName>
</protein>
<dbReference type="Pfam" id="PF16980">
    <property type="entry name" value="CitMHS_2"/>
    <property type="match status" value="1"/>
</dbReference>
<dbReference type="EMBL" id="FOBS01000053">
    <property type="protein sequence ID" value="SEM81661.1"/>
    <property type="molecule type" value="Genomic_DNA"/>
</dbReference>
<keyword evidence="3" id="KW-1185">Reference proteome</keyword>
<feature type="transmembrane region" description="Helical" evidence="1">
    <location>
        <begin position="92"/>
        <end position="114"/>
    </location>
</feature>
<sequence>MKASGKTVGIGFLIFLSLLIALPVNAAGGGSQADFPLWSGIFFVGLLCCIAVIPLLNAEWWVRNFGYVSLLLTIPAAVVVATRDWLFLVHVILEYLSFILLLGSLFVTAGGIVIRVDIRGTPVINSLFLLIGAVFASLIGTTGASMVLLRPLIRSNKWRKKVVHIYIFFIFLVSNIGGLLTPLGDPPLFLGFLRGVPFFWTLRLLPIWCVTVAILLALFFLLDSYFVKKEDPEKFLRTSGTRPEKKLEIKGKINFLFLLMILCSLFIPPLFREGVMILATGLSLYFTHRSLREENVFSFAPILEVAILFAAIFVTMAPVLSLLQVNGSKLGVVQPWQFFWVSGSLSSFLDNAPTYLVFMSIAQSVAHTAGIMEGLVAGVPQTLLAAISVGCVFMGANSYIGNGPNFMVKAICEENGVKMPSFFGYMAWSVGILIPLFFLVTMVFFR</sequence>
<dbReference type="Proteomes" id="UP000198744">
    <property type="component" value="Unassembled WGS sequence"/>
</dbReference>
<dbReference type="STRING" id="43775.SAMN04489760_1533"/>
<evidence type="ECO:0000256" key="1">
    <source>
        <dbReference type="SAM" id="Phobius"/>
    </source>
</evidence>
<keyword evidence="1" id="KW-0472">Membrane</keyword>
<feature type="transmembrane region" description="Helical" evidence="1">
    <location>
        <begin position="299"/>
        <end position="323"/>
    </location>
</feature>
<feature type="transmembrane region" description="Helical" evidence="1">
    <location>
        <begin position="204"/>
        <end position="227"/>
    </location>
</feature>
<feature type="transmembrane region" description="Helical" evidence="1">
    <location>
        <begin position="165"/>
        <end position="184"/>
    </location>
</feature>
<feature type="transmembrane region" description="Helical" evidence="1">
    <location>
        <begin position="255"/>
        <end position="279"/>
    </location>
</feature>
<dbReference type="RefSeq" id="WP_217639036.1">
    <property type="nucleotide sequence ID" value="NZ_FOBS01000053.1"/>
</dbReference>
<reference evidence="2 3" key="1">
    <citation type="submission" date="2016-10" db="EMBL/GenBank/DDBJ databases">
        <authorList>
            <person name="de Groot N.N."/>
        </authorList>
    </citation>
    <scope>NUCLEOTIDE SEQUENCE [LARGE SCALE GENOMIC DNA]</scope>
    <source>
        <strain evidence="2 3">DSM 8423</strain>
    </source>
</reference>
<name>A0A1H8BFF0_9BACT</name>